<evidence type="ECO:0000259" key="1">
    <source>
        <dbReference type="PROSITE" id="PS50995"/>
    </source>
</evidence>
<dbReference type="Gene3D" id="1.10.10.10">
    <property type="entry name" value="Winged helix-like DNA-binding domain superfamily/Winged helix DNA-binding domain"/>
    <property type="match status" value="1"/>
</dbReference>
<gene>
    <name evidence="2" type="ORF">CEB94_37290</name>
</gene>
<organism evidence="2 3">
    <name type="scientific">Streptomyces hawaiiensis</name>
    <dbReference type="NCBI Taxonomy" id="67305"/>
    <lineage>
        <taxon>Bacteria</taxon>
        <taxon>Bacillati</taxon>
        <taxon>Actinomycetota</taxon>
        <taxon>Actinomycetes</taxon>
        <taxon>Kitasatosporales</taxon>
        <taxon>Streptomycetaceae</taxon>
        <taxon>Streptomyces</taxon>
    </lineage>
</organism>
<dbReference type="Pfam" id="PF12802">
    <property type="entry name" value="MarR_2"/>
    <property type="match status" value="1"/>
</dbReference>
<reference evidence="2 3" key="1">
    <citation type="submission" date="2017-06" db="EMBL/GenBank/DDBJ databases">
        <title>Complete Genome Sequence of Streptomyces hawaiiensis NRRL 15010 and insights into acyldepsipeptides biosynthesis.</title>
        <authorList>
            <person name="Mariita R.M."/>
            <person name="Sello J.K."/>
        </authorList>
    </citation>
    <scope>NUCLEOTIDE SEQUENCE [LARGE SCALE GENOMIC DNA]</scope>
    <source>
        <strain evidence="2 3">ATCC 12236</strain>
    </source>
</reference>
<proteinExistence type="predicted"/>
<dbReference type="PROSITE" id="PS50995">
    <property type="entry name" value="HTH_MARR_2"/>
    <property type="match status" value="1"/>
</dbReference>
<dbReference type="GO" id="GO:0006950">
    <property type="term" value="P:response to stress"/>
    <property type="evidence" value="ECO:0007669"/>
    <property type="project" value="TreeGrafter"/>
</dbReference>
<dbReference type="SUPFAM" id="SSF46785">
    <property type="entry name" value="Winged helix' DNA-binding domain"/>
    <property type="match status" value="1"/>
</dbReference>
<protein>
    <submittedName>
        <fullName evidence="2">MarR family transcriptional regulator</fullName>
    </submittedName>
</protein>
<dbReference type="PANTHER" id="PTHR33164">
    <property type="entry name" value="TRANSCRIPTIONAL REGULATOR, MARR FAMILY"/>
    <property type="match status" value="1"/>
</dbReference>
<dbReference type="InterPro" id="IPR000835">
    <property type="entry name" value="HTH_MarR-typ"/>
</dbReference>
<dbReference type="EMBL" id="CP021978">
    <property type="protein sequence ID" value="QCD59820.1"/>
    <property type="molecule type" value="Genomic_DNA"/>
</dbReference>
<dbReference type="SMART" id="SM00347">
    <property type="entry name" value="HTH_MARR"/>
    <property type="match status" value="1"/>
</dbReference>
<keyword evidence="3" id="KW-1185">Reference proteome</keyword>
<dbReference type="GO" id="GO:0003700">
    <property type="term" value="F:DNA-binding transcription factor activity"/>
    <property type="evidence" value="ECO:0007669"/>
    <property type="project" value="InterPro"/>
</dbReference>
<accession>A0A6G5RP74</accession>
<dbReference type="KEGG" id="shaw:CEB94_37290"/>
<evidence type="ECO:0000313" key="3">
    <source>
        <dbReference type="Proteomes" id="UP000495940"/>
    </source>
</evidence>
<dbReference type="InterPro" id="IPR036390">
    <property type="entry name" value="WH_DNA-bd_sf"/>
</dbReference>
<dbReference type="PANTHER" id="PTHR33164:SF106">
    <property type="entry name" value="TRANSCRIPTIONAL REGULATORY PROTEIN"/>
    <property type="match status" value="1"/>
</dbReference>
<dbReference type="Proteomes" id="UP000495940">
    <property type="component" value="Chromosome"/>
</dbReference>
<sequence length="163" mass="17823">MDDQDPGLRLVHLLRAVTMELDLFAAEFAGRNGLHPTDVRALIHLLDAGREGVRATPGWLGAQLGVNSASTTALVDRLERLGLVRRERDTQDRRRVLLVVRDEAVELGWSFFGPLIHGMVDSMRSFDEAELAVVRRFLLAMRDVAAAGRRVQRDDGGGAGGGA</sequence>
<feature type="domain" description="HTH marR-type" evidence="1">
    <location>
        <begin position="7"/>
        <end position="143"/>
    </location>
</feature>
<evidence type="ECO:0000313" key="2">
    <source>
        <dbReference type="EMBL" id="QCD59820.1"/>
    </source>
</evidence>
<name>A0A6G5RP74_9ACTN</name>
<dbReference type="AlphaFoldDB" id="A0A6G5RP74"/>
<dbReference type="RefSeq" id="WP_175436282.1">
    <property type="nucleotide sequence ID" value="NZ_CP021978.1"/>
</dbReference>
<dbReference type="InterPro" id="IPR039422">
    <property type="entry name" value="MarR/SlyA-like"/>
</dbReference>
<dbReference type="InterPro" id="IPR036388">
    <property type="entry name" value="WH-like_DNA-bd_sf"/>
</dbReference>